<dbReference type="Pfam" id="PF04542">
    <property type="entry name" value="Sigma70_r2"/>
    <property type="match status" value="1"/>
</dbReference>
<dbReference type="InterPro" id="IPR013324">
    <property type="entry name" value="RNA_pol_sigma_r3/r4-like"/>
</dbReference>
<sequence>MTFDKFYSETKDGFFKYLYYLCSDYETASDIFQESYFRIYQKYQDNPNKGLLYKIGRNAFLDTKRKKKEIYVEQDFLSSFKDEHNNVSSPKEEDVLEKMLAKLDDETRHIFTLKIINDMKYREIAEITGHSEANIKVIIHRARKTLKKHFQEV</sequence>
<evidence type="ECO:0000259" key="6">
    <source>
        <dbReference type="Pfam" id="PF04542"/>
    </source>
</evidence>
<evidence type="ECO:0000313" key="8">
    <source>
        <dbReference type="EMBL" id="AEI13741.1"/>
    </source>
</evidence>
<keyword evidence="2" id="KW-0805">Transcription regulation</keyword>
<dbReference type="InterPro" id="IPR013249">
    <property type="entry name" value="RNA_pol_sigma70_r4_t2"/>
</dbReference>
<comment type="similarity">
    <text evidence="1">Belongs to the sigma-70 factor family. ECF subfamily.</text>
</comment>
<dbReference type="STRING" id="717231.Flexsi_0043"/>
<evidence type="ECO:0000259" key="7">
    <source>
        <dbReference type="Pfam" id="PF08281"/>
    </source>
</evidence>
<dbReference type="SUPFAM" id="SSF88946">
    <property type="entry name" value="Sigma2 domain of RNA polymerase sigma factors"/>
    <property type="match status" value="1"/>
</dbReference>
<dbReference type="GO" id="GO:0006352">
    <property type="term" value="P:DNA-templated transcription initiation"/>
    <property type="evidence" value="ECO:0007669"/>
    <property type="project" value="InterPro"/>
</dbReference>
<dbReference type="AlphaFoldDB" id="F8E6V5"/>
<evidence type="ECO:0000256" key="2">
    <source>
        <dbReference type="ARBA" id="ARBA00023015"/>
    </source>
</evidence>
<evidence type="ECO:0000256" key="1">
    <source>
        <dbReference type="ARBA" id="ARBA00010641"/>
    </source>
</evidence>
<dbReference type="Gene3D" id="1.10.10.10">
    <property type="entry name" value="Winged helix-like DNA-binding domain superfamily/Winged helix DNA-binding domain"/>
    <property type="match status" value="1"/>
</dbReference>
<dbReference type="InterPro" id="IPR007627">
    <property type="entry name" value="RNA_pol_sigma70_r2"/>
</dbReference>
<dbReference type="GO" id="GO:0003677">
    <property type="term" value="F:DNA binding"/>
    <property type="evidence" value="ECO:0007669"/>
    <property type="project" value="UniProtKB-KW"/>
</dbReference>
<protein>
    <submittedName>
        <fullName evidence="8">RNA polymerase, sigma-24 subunit, ECF subfamily</fullName>
    </submittedName>
</protein>
<dbReference type="InterPro" id="IPR036388">
    <property type="entry name" value="WH-like_DNA-bd_sf"/>
</dbReference>
<gene>
    <name evidence="8" type="ordered locus">Flexsi_0043</name>
</gene>
<keyword evidence="3" id="KW-0731">Sigma factor</keyword>
<keyword evidence="5" id="KW-0804">Transcription</keyword>
<dbReference type="PANTHER" id="PTHR43133">
    <property type="entry name" value="RNA POLYMERASE ECF-TYPE SIGMA FACTO"/>
    <property type="match status" value="1"/>
</dbReference>
<organism evidence="8 9">
    <name type="scientific">Flexistipes sinusarabici (strain ATCC 49648 / DSM 4947 / MAS 10)</name>
    <dbReference type="NCBI Taxonomy" id="717231"/>
    <lineage>
        <taxon>Bacteria</taxon>
        <taxon>Pseudomonadati</taxon>
        <taxon>Deferribacterota</taxon>
        <taxon>Deferribacteres</taxon>
        <taxon>Deferribacterales</taxon>
        <taxon>Flexistipitaceae</taxon>
        <taxon>Flexistipes</taxon>
    </lineage>
</organism>
<dbReference type="GO" id="GO:0016987">
    <property type="term" value="F:sigma factor activity"/>
    <property type="evidence" value="ECO:0007669"/>
    <property type="project" value="UniProtKB-KW"/>
</dbReference>
<evidence type="ECO:0000256" key="4">
    <source>
        <dbReference type="ARBA" id="ARBA00023125"/>
    </source>
</evidence>
<reference evidence="9" key="2">
    <citation type="submission" date="2011-06" db="EMBL/GenBank/DDBJ databases">
        <title>The complete genome of Flexistipes sinusarabici DSM 4947.</title>
        <authorList>
            <person name="Lucas S."/>
            <person name="Han J."/>
            <person name="Lapidus A."/>
            <person name="Bruce D."/>
            <person name="Goodwin L."/>
            <person name="Pitluck S."/>
            <person name="Peters L."/>
            <person name="Kyrpides N."/>
            <person name="Mavromatis K."/>
            <person name="Ivanova N."/>
            <person name="Mikhailova N."/>
            <person name="Chertkov O."/>
            <person name="Detter J.C."/>
            <person name="Tapia R."/>
            <person name="Han C."/>
            <person name="Land M."/>
            <person name="Hauser L."/>
            <person name="Markowitz V."/>
            <person name="Cheng J.-F."/>
            <person name="Hugenholtz P."/>
            <person name="Woyke T."/>
            <person name="Wu D."/>
            <person name="Spring S."/>
            <person name="Schroeder M."/>
            <person name="Brambilla E."/>
            <person name="Klenk H.-P."/>
            <person name="Eisen J.A."/>
        </authorList>
    </citation>
    <scope>NUCLEOTIDE SEQUENCE [LARGE SCALE GENOMIC DNA]</scope>
    <source>
        <strain evidence="9">DSM 4947 / MAS 10</strain>
    </source>
</reference>
<feature type="domain" description="RNA polymerase sigma-70 region 2" evidence="6">
    <location>
        <begin position="11"/>
        <end position="68"/>
    </location>
</feature>
<dbReference type="EMBL" id="CP002858">
    <property type="protein sequence ID" value="AEI13741.1"/>
    <property type="molecule type" value="Genomic_DNA"/>
</dbReference>
<feature type="domain" description="RNA polymerase sigma factor 70 region 4 type 2" evidence="7">
    <location>
        <begin position="95"/>
        <end position="146"/>
    </location>
</feature>
<dbReference type="RefSeq" id="WP_013885255.1">
    <property type="nucleotide sequence ID" value="NC_015672.1"/>
</dbReference>
<dbReference type="OrthoDB" id="340239at2"/>
<dbReference type="Pfam" id="PF08281">
    <property type="entry name" value="Sigma70_r4_2"/>
    <property type="match status" value="1"/>
</dbReference>
<dbReference type="NCBIfam" id="TIGR02937">
    <property type="entry name" value="sigma70-ECF"/>
    <property type="match status" value="1"/>
</dbReference>
<dbReference type="InterPro" id="IPR013325">
    <property type="entry name" value="RNA_pol_sigma_r2"/>
</dbReference>
<dbReference type="InterPro" id="IPR039425">
    <property type="entry name" value="RNA_pol_sigma-70-like"/>
</dbReference>
<dbReference type="Proteomes" id="UP000006621">
    <property type="component" value="Chromosome"/>
</dbReference>
<reference evidence="8 9" key="1">
    <citation type="journal article" date="2011" name="Stand. Genomic Sci.">
        <title>Genome sequence of the moderately thermophilic halophile Flexistipes sinusarabici strain (MAS10).</title>
        <authorList>
            <person name="Lapidus A."/>
            <person name="Chertkov O."/>
            <person name="Nolan M."/>
            <person name="Lucas S."/>
            <person name="Hammon N."/>
            <person name="Deshpande S."/>
            <person name="Cheng J.F."/>
            <person name="Tapia R."/>
            <person name="Han C."/>
            <person name="Goodwin L."/>
            <person name="Pitluck S."/>
            <person name="Liolios K."/>
            <person name="Pagani I."/>
            <person name="Ivanova N."/>
            <person name="Huntemann M."/>
            <person name="Mavromatis K."/>
            <person name="Mikhailova N."/>
            <person name="Pati A."/>
            <person name="Chen A."/>
            <person name="Palaniappan K."/>
            <person name="Land M."/>
            <person name="Hauser L."/>
            <person name="Brambilla E.M."/>
            <person name="Rohde M."/>
            <person name="Abt B."/>
            <person name="Spring S."/>
            <person name="Goker M."/>
            <person name="Bristow J."/>
            <person name="Eisen J.A."/>
            <person name="Markowitz V."/>
            <person name="Hugenholtz P."/>
            <person name="Kyrpides N.C."/>
            <person name="Klenk H.P."/>
            <person name="Woyke T."/>
        </authorList>
    </citation>
    <scope>NUCLEOTIDE SEQUENCE [LARGE SCALE GENOMIC DNA]</scope>
    <source>
        <strain evidence="9">DSM 4947 / MAS 10</strain>
    </source>
</reference>
<dbReference type="CDD" id="cd06171">
    <property type="entry name" value="Sigma70_r4"/>
    <property type="match status" value="1"/>
</dbReference>
<name>F8E6V5_FLESM</name>
<evidence type="ECO:0000256" key="5">
    <source>
        <dbReference type="ARBA" id="ARBA00023163"/>
    </source>
</evidence>
<dbReference type="KEGG" id="fsi:Flexsi_0043"/>
<keyword evidence="9" id="KW-1185">Reference proteome</keyword>
<accession>F8E6V5</accession>
<dbReference type="PANTHER" id="PTHR43133:SF8">
    <property type="entry name" value="RNA POLYMERASE SIGMA FACTOR HI_1459-RELATED"/>
    <property type="match status" value="1"/>
</dbReference>
<dbReference type="eggNOG" id="COG1595">
    <property type="taxonomic scope" value="Bacteria"/>
</dbReference>
<dbReference type="HOGENOM" id="CLU_047691_3_4_0"/>
<evidence type="ECO:0000256" key="3">
    <source>
        <dbReference type="ARBA" id="ARBA00023082"/>
    </source>
</evidence>
<dbReference type="InterPro" id="IPR014284">
    <property type="entry name" value="RNA_pol_sigma-70_dom"/>
</dbReference>
<proteinExistence type="inferred from homology"/>
<dbReference type="Gene3D" id="1.10.1740.10">
    <property type="match status" value="1"/>
</dbReference>
<evidence type="ECO:0000313" key="9">
    <source>
        <dbReference type="Proteomes" id="UP000006621"/>
    </source>
</evidence>
<keyword evidence="4" id="KW-0238">DNA-binding</keyword>
<dbReference type="SUPFAM" id="SSF88659">
    <property type="entry name" value="Sigma3 and sigma4 domains of RNA polymerase sigma factors"/>
    <property type="match status" value="1"/>
</dbReference>